<name>A0A849H8X8_9MICO</name>
<dbReference type="RefSeq" id="WP_171243425.1">
    <property type="nucleotide sequence ID" value="NZ_JABEPQ010000002.1"/>
</dbReference>
<protein>
    <submittedName>
        <fullName evidence="1">Uncharacterized protein</fullName>
    </submittedName>
</protein>
<reference evidence="1 2" key="1">
    <citation type="submission" date="2020-04" db="EMBL/GenBank/DDBJ databases">
        <title>Knoellia sp. isolate from air conditioner.</title>
        <authorList>
            <person name="Chea S."/>
            <person name="Kim D.-U."/>
        </authorList>
    </citation>
    <scope>NUCLEOTIDE SEQUENCE [LARGE SCALE GENOMIC DNA]</scope>
    <source>
        <strain evidence="1 2">DB2414S</strain>
    </source>
</reference>
<dbReference type="InterPro" id="IPR054206">
    <property type="entry name" value="DUF6912"/>
</dbReference>
<accession>A0A849H8X8</accession>
<gene>
    <name evidence="1" type="ORF">HJG52_09865</name>
</gene>
<comment type="caution">
    <text evidence="1">The sequence shown here is derived from an EMBL/GenBank/DDBJ whole genome shotgun (WGS) entry which is preliminary data.</text>
</comment>
<organism evidence="1 2">
    <name type="scientific">Knoellia koreensis</name>
    <dbReference type="NCBI Taxonomy" id="2730921"/>
    <lineage>
        <taxon>Bacteria</taxon>
        <taxon>Bacillati</taxon>
        <taxon>Actinomycetota</taxon>
        <taxon>Actinomycetes</taxon>
        <taxon>Micrococcales</taxon>
        <taxon>Intrasporangiaceae</taxon>
        <taxon>Knoellia</taxon>
    </lineage>
</organism>
<keyword evidence="2" id="KW-1185">Reference proteome</keyword>
<evidence type="ECO:0000313" key="2">
    <source>
        <dbReference type="Proteomes" id="UP000588586"/>
    </source>
</evidence>
<sequence length="141" mass="15103">MSQTRIYLPLTAAGLRALAKSREAGPAPVAAYAVTSRLERDNPADLAEEELEHAAFTEAAEAAFALQGNEIGKRVIAAADVDPASVEPDGTRDETSAVTVSEPVPLRRIVSFHLDETAGDTGLDDLLWYDATELDEVLRLL</sequence>
<dbReference type="EMBL" id="JABEPQ010000002">
    <property type="protein sequence ID" value="NNM46310.1"/>
    <property type="molecule type" value="Genomic_DNA"/>
</dbReference>
<proteinExistence type="predicted"/>
<evidence type="ECO:0000313" key="1">
    <source>
        <dbReference type="EMBL" id="NNM46310.1"/>
    </source>
</evidence>
<dbReference type="AlphaFoldDB" id="A0A849H8X8"/>
<dbReference type="Pfam" id="PF21853">
    <property type="entry name" value="DUF6912"/>
    <property type="match status" value="1"/>
</dbReference>
<dbReference type="Proteomes" id="UP000588586">
    <property type="component" value="Unassembled WGS sequence"/>
</dbReference>